<dbReference type="OrthoDB" id="5957871at2759"/>
<name>B3S5Y6_TRIAD</name>
<dbReference type="RefSeq" id="XP_002115529.1">
    <property type="nucleotide sequence ID" value="XM_002115493.1"/>
</dbReference>
<keyword evidence="8 9" id="KW-0807">Transducer</keyword>
<protein>
    <recommendedName>
        <fullName evidence="11">G-protein coupled receptors family 1 profile domain-containing protein</fullName>
    </recommendedName>
</protein>
<dbReference type="SUPFAM" id="SSF81321">
    <property type="entry name" value="Family A G protein-coupled receptor-like"/>
    <property type="match status" value="1"/>
</dbReference>
<keyword evidence="13" id="KW-1185">Reference proteome</keyword>
<evidence type="ECO:0000256" key="4">
    <source>
        <dbReference type="ARBA" id="ARBA00022989"/>
    </source>
</evidence>
<gene>
    <name evidence="12" type="ORF">TRIADDRAFT_29696</name>
</gene>
<dbReference type="CDD" id="cd14967">
    <property type="entry name" value="7tmA_amine_R-like"/>
    <property type="match status" value="1"/>
</dbReference>
<dbReference type="Pfam" id="PF00001">
    <property type="entry name" value="7tm_1"/>
    <property type="match status" value="1"/>
</dbReference>
<feature type="transmembrane region" description="Helical" evidence="10">
    <location>
        <begin position="86"/>
        <end position="107"/>
    </location>
</feature>
<dbReference type="InterPro" id="IPR017452">
    <property type="entry name" value="GPCR_Rhodpsn_7TM"/>
</dbReference>
<evidence type="ECO:0000259" key="11">
    <source>
        <dbReference type="PROSITE" id="PS50262"/>
    </source>
</evidence>
<dbReference type="InParanoid" id="B3S5Y6"/>
<dbReference type="CTD" id="6756842"/>
<evidence type="ECO:0000256" key="10">
    <source>
        <dbReference type="SAM" id="Phobius"/>
    </source>
</evidence>
<dbReference type="GO" id="GO:0007187">
    <property type="term" value="P:G protein-coupled receptor signaling pathway, coupled to cyclic nucleotide second messenger"/>
    <property type="evidence" value="ECO:0000318"/>
    <property type="project" value="GO_Central"/>
</dbReference>
<dbReference type="SMART" id="SM01381">
    <property type="entry name" value="7TM_GPCR_Srsx"/>
    <property type="match status" value="1"/>
</dbReference>
<keyword evidence="3 9" id="KW-0812">Transmembrane</keyword>
<feature type="transmembrane region" description="Helical" evidence="10">
    <location>
        <begin position="202"/>
        <end position="226"/>
    </location>
</feature>
<dbReference type="PRINTS" id="PR00237">
    <property type="entry name" value="GPCRRHODOPSN"/>
</dbReference>
<dbReference type="PANTHER" id="PTHR22752:SF14">
    <property type="entry name" value="G-PROTEIN COUPLED RECEPTORS FAMILY 1 PROFILE DOMAIN-CONTAINING PROTEIN"/>
    <property type="match status" value="1"/>
</dbReference>
<dbReference type="FunCoup" id="B3S5Y6">
    <property type="interactions" value="1051"/>
</dbReference>
<evidence type="ECO:0000256" key="3">
    <source>
        <dbReference type="ARBA" id="ARBA00022692"/>
    </source>
</evidence>
<evidence type="ECO:0000313" key="12">
    <source>
        <dbReference type="EMBL" id="EDV21892.1"/>
    </source>
</evidence>
<evidence type="ECO:0000256" key="9">
    <source>
        <dbReference type="RuleBase" id="RU000688"/>
    </source>
</evidence>
<keyword evidence="4 10" id="KW-1133">Transmembrane helix</keyword>
<dbReference type="eggNOG" id="KOG3656">
    <property type="taxonomic scope" value="Eukaryota"/>
</dbReference>
<dbReference type="PhylomeDB" id="B3S5Y6"/>
<dbReference type="GO" id="GO:0007268">
    <property type="term" value="P:chemical synaptic transmission"/>
    <property type="evidence" value="ECO:0000318"/>
    <property type="project" value="GO_Central"/>
</dbReference>
<keyword evidence="5 9" id="KW-0297">G-protein coupled receptor</keyword>
<dbReference type="GeneID" id="6756842"/>
<keyword evidence="7 9" id="KW-0675">Receptor</keyword>
<dbReference type="Gene3D" id="1.20.1070.10">
    <property type="entry name" value="Rhodopsin 7-helix transmembrane proteins"/>
    <property type="match status" value="1"/>
</dbReference>
<organism evidence="12 13">
    <name type="scientific">Trichoplax adhaerens</name>
    <name type="common">Trichoplax reptans</name>
    <dbReference type="NCBI Taxonomy" id="10228"/>
    <lineage>
        <taxon>Eukaryota</taxon>
        <taxon>Metazoa</taxon>
        <taxon>Placozoa</taxon>
        <taxon>Uniplacotomia</taxon>
        <taxon>Trichoplacea</taxon>
        <taxon>Trichoplacidae</taxon>
        <taxon>Trichoplax</taxon>
    </lineage>
</organism>
<evidence type="ECO:0000256" key="5">
    <source>
        <dbReference type="ARBA" id="ARBA00023040"/>
    </source>
</evidence>
<dbReference type="GO" id="GO:0045202">
    <property type="term" value="C:synapse"/>
    <property type="evidence" value="ECO:0007669"/>
    <property type="project" value="GOC"/>
</dbReference>
<dbReference type="GO" id="GO:0030594">
    <property type="term" value="F:neurotransmitter receptor activity"/>
    <property type="evidence" value="ECO:0000318"/>
    <property type="project" value="GO_Central"/>
</dbReference>
<comment type="similarity">
    <text evidence="9">Belongs to the G-protein coupled receptor 1 family.</text>
</comment>
<sequence>MAIEFGDIRVEAKGFPPLSGNHVAGNQVSNINGRYGQEIDFKTVYIFTVFITGIICNAIVIATIAYNRQLHSVTNYFIVSQCCADFLFAALVLPAYCLQGLLGYWPFMPEWCAIHACLSISLVMTSLLNLFAISLDRYLAICRPYQYHTWMTTRFVIGMLLYIWFQPLLLALIPVFGWRGVQSTIGSHCVVDLFLYIKQERIYLLIITLINFYIPATIMFTLYILIFKVAIRHIHNIEQQRNVQRKQHYFGSIQDQLNHRYLRLAKNDFRLILVFVVVNGAFYLCWTPFMTFGLISLFHLGPVTDNLGIACSLMAFTNCTLNPIIHNFFNREIRSGFFRMVCFHTRRKPINRSNTHMSGTQCSSTHGSTFVIRHDLISAKDKAIIEQLVNVSRMKAKKVTYI</sequence>
<evidence type="ECO:0000256" key="2">
    <source>
        <dbReference type="ARBA" id="ARBA00022475"/>
    </source>
</evidence>
<dbReference type="GO" id="GO:0030425">
    <property type="term" value="C:dendrite"/>
    <property type="evidence" value="ECO:0000318"/>
    <property type="project" value="GO_Central"/>
</dbReference>
<dbReference type="STRING" id="10228.B3S5Y6"/>
<dbReference type="GO" id="GO:0004993">
    <property type="term" value="F:G protein-coupled serotonin receptor activity"/>
    <property type="evidence" value="ECO:0000318"/>
    <property type="project" value="GO_Central"/>
</dbReference>
<dbReference type="FunFam" id="1.20.1070.10:FF:001148">
    <property type="entry name" value="5-hydroxytryptamine receptor 4"/>
    <property type="match status" value="1"/>
</dbReference>
<keyword evidence="6 10" id="KW-0472">Membrane</keyword>
<dbReference type="PANTHER" id="PTHR22752">
    <property type="entry name" value="G PROTEIN-COUPLED RECEPTOR"/>
    <property type="match status" value="1"/>
</dbReference>
<dbReference type="InterPro" id="IPR000276">
    <property type="entry name" value="GPCR_Rhodpsn"/>
</dbReference>
<accession>B3S5Y6</accession>
<feature type="transmembrane region" description="Helical" evidence="10">
    <location>
        <begin position="44"/>
        <end position="66"/>
    </location>
</feature>
<dbReference type="GO" id="GO:0005886">
    <property type="term" value="C:plasma membrane"/>
    <property type="evidence" value="ECO:0000318"/>
    <property type="project" value="GO_Central"/>
</dbReference>
<proteinExistence type="inferred from homology"/>
<dbReference type="HOGENOM" id="CLU_009579_3_3_1"/>
<evidence type="ECO:0000313" key="13">
    <source>
        <dbReference type="Proteomes" id="UP000009022"/>
    </source>
</evidence>
<feature type="transmembrane region" description="Helical" evidence="10">
    <location>
        <begin position="155"/>
        <end position="178"/>
    </location>
</feature>
<dbReference type="PROSITE" id="PS00237">
    <property type="entry name" value="G_PROTEIN_RECEP_F1_1"/>
    <property type="match status" value="1"/>
</dbReference>
<evidence type="ECO:0000256" key="6">
    <source>
        <dbReference type="ARBA" id="ARBA00023136"/>
    </source>
</evidence>
<feature type="transmembrane region" description="Helical" evidence="10">
    <location>
        <begin position="271"/>
        <end position="295"/>
    </location>
</feature>
<feature type="transmembrane region" description="Helical" evidence="10">
    <location>
        <begin position="113"/>
        <end position="135"/>
    </location>
</feature>
<dbReference type="PROSITE" id="PS50262">
    <property type="entry name" value="G_PROTEIN_RECEP_F1_2"/>
    <property type="match status" value="1"/>
</dbReference>
<feature type="transmembrane region" description="Helical" evidence="10">
    <location>
        <begin position="307"/>
        <end position="329"/>
    </location>
</feature>
<dbReference type="Proteomes" id="UP000009022">
    <property type="component" value="Unassembled WGS sequence"/>
</dbReference>
<evidence type="ECO:0000256" key="8">
    <source>
        <dbReference type="ARBA" id="ARBA00023224"/>
    </source>
</evidence>
<dbReference type="AlphaFoldDB" id="B3S5Y6"/>
<feature type="domain" description="G-protein coupled receptors family 1 profile" evidence="11">
    <location>
        <begin position="56"/>
        <end position="326"/>
    </location>
</feature>
<comment type="subcellular location">
    <subcellularLocation>
        <location evidence="1">Cell membrane</location>
        <topology evidence="1">Multi-pass membrane protein</topology>
    </subcellularLocation>
</comment>
<evidence type="ECO:0000256" key="7">
    <source>
        <dbReference type="ARBA" id="ARBA00023170"/>
    </source>
</evidence>
<reference evidence="12 13" key="1">
    <citation type="journal article" date="2008" name="Nature">
        <title>The Trichoplax genome and the nature of placozoans.</title>
        <authorList>
            <person name="Srivastava M."/>
            <person name="Begovic E."/>
            <person name="Chapman J."/>
            <person name="Putnam N.H."/>
            <person name="Hellsten U."/>
            <person name="Kawashima T."/>
            <person name="Kuo A."/>
            <person name="Mitros T."/>
            <person name="Salamov A."/>
            <person name="Carpenter M.L."/>
            <person name="Signorovitch A.Y."/>
            <person name="Moreno M.A."/>
            <person name="Kamm K."/>
            <person name="Grimwood J."/>
            <person name="Schmutz J."/>
            <person name="Shapiro H."/>
            <person name="Grigoriev I.V."/>
            <person name="Buss L.W."/>
            <person name="Schierwater B."/>
            <person name="Dellaporta S.L."/>
            <person name="Rokhsar D.S."/>
        </authorList>
    </citation>
    <scope>NUCLEOTIDE SEQUENCE [LARGE SCALE GENOMIC DNA]</scope>
    <source>
        <strain evidence="12 13">Grell-BS-1999</strain>
    </source>
</reference>
<evidence type="ECO:0000256" key="1">
    <source>
        <dbReference type="ARBA" id="ARBA00004651"/>
    </source>
</evidence>
<keyword evidence="2" id="KW-1003">Cell membrane</keyword>
<dbReference type="KEGG" id="tad:TRIADDRAFT_29696"/>
<dbReference type="EMBL" id="DS985251">
    <property type="protein sequence ID" value="EDV21892.1"/>
    <property type="molecule type" value="Genomic_DNA"/>
</dbReference>